<comment type="function">
    <text evidence="1">Part of the ABC transporter complex PstSACB involved in phosphate import.</text>
</comment>
<keyword evidence="5" id="KW-0592">Phosphate transport</keyword>
<gene>
    <name evidence="11" type="ORF">AJGP001_08475</name>
</gene>
<dbReference type="Proteomes" id="UP000189661">
    <property type="component" value="Chromosome"/>
</dbReference>
<dbReference type="EMBL" id="CP019401">
    <property type="protein sequence ID" value="AQU79298.1"/>
    <property type="molecule type" value="Genomic_DNA"/>
</dbReference>
<organism evidence="11 12">
    <name type="scientific">Planococcus faecalis</name>
    <dbReference type="NCBI Taxonomy" id="1598147"/>
    <lineage>
        <taxon>Bacteria</taxon>
        <taxon>Bacillati</taxon>
        <taxon>Bacillota</taxon>
        <taxon>Bacilli</taxon>
        <taxon>Bacillales</taxon>
        <taxon>Caryophanaceae</taxon>
        <taxon>Planococcus</taxon>
    </lineage>
</organism>
<keyword evidence="12" id="KW-1185">Reference proteome</keyword>
<evidence type="ECO:0000256" key="8">
    <source>
        <dbReference type="ARBA" id="ARBA00023288"/>
    </source>
</evidence>
<comment type="subcellular location">
    <subcellularLocation>
        <location evidence="2">Cell membrane</location>
        <topology evidence="2">Lipid-anchor</topology>
    </subcellularLocation>
</comment>
<keyword evidence="9" id="KW-0812">Transmembrane</keyword>
<sequence length="379" mass="41990">MNGFGKFITALLIFAGILSVFFGGMLHILNTGDVHLFAFFGAIIISLVIFFVFVTEKRSGKKTTMWISLCLMAGAAFAVPHYYKESFEKVNDSEVDLYAYEPFKESEKLARLDQQASFKIVGEVPIIDGATALYPLFSAFAEATYPEDLYDPYKGPVATTTTPSAYSRLIKGNADVIFAAEPSSGQKKAAEAAGVELELTPIGREAFVFFVNSRNSVTDLASKDIQGIYSGDIENWKELGGKNDEIRPFQRPEDSGSQTMFIKFMEDQKIKEPETEDLAGGMGGIIEEVASYRNYKNAIGYTFRFYSTQMVRNDKIKLIAVDGIEPNIENIRSGKYPLAAEFYAVTAGTKNTNVQPFIEWILSEEGQKLVEDTGFVAVQ</sequence>
<dbReference type="SUPFAM" id="SSF53850">
    <property type="entry name" value="Periplasmic binding protein-like II"/>
    <property type="match status" value="1"/>
</dbReference>
<dbReference type="PANTHER" id="PTHR30570">
    <property type="entry name" value="PERIPLASMIC PHOSPHATE BINDING COMPONENT OF PHOSPHATE ABC TRANSPORTER"/>
    <property type="match status" value="1"/>
</dbReference>
<evidence type="ECO:0000256" key="3">
    <source>
        <dbReference type="ARBA" id="ARBA00008725"/>
    </source>
</evidence>
<evidence type="ECO:0000256" key="5">
    <source>
        <dbReference type="ARBA" id="ARBA00022592"/>
    </source>
</evidence>
<keyword evidence="6" id="KW-0732">Signal</keyword>
<keyword evidence="8" id="KW-0449">Lipoprotein</keyword>
<evidence type="ECO:0000313" key="11">
    <source>
        <dbReference type="EMBL" id="AQU79298.1"/>
    </source>
</evidence>
<evidence type="ECO:0000256" key="2">
    <source>
        <dbReference type="ARBA" id="ARBA00004193"/>
    </source>
</evidence>
<evidence type="ECO:0000256" key="1">
    <source>
        <dbReference type="ARBA" id="ARBA00002841"/>
    </source>
</evidence>
<accession>A0ABN4XLB2</accession>
<keyword evidence="5" id="KW-0813">Transport</keyword>
<dbReference type="Gene3D" id="3.40.190.10">
    <property type="entry name" value="Periplasmic binding protein-like II"/>
    <property type="match status" value="2"/>
</dbReference>
<keyword evidence="7" id="KW-0564">Palmitate</keyword>
<comment type="subunit">
    <text evidence="4">The complex is composed of two ATP-binding proteins (PstB), two transmembrane proteins (PstC and PstA) and a solute-binding protein (PstS).</text>
</comment>
<evidence type="ECO:0000313" key="12">
    <source>
        <dbReference type="Proteomes" id="UP000189661"/>
    </source>
</evidence>
<keyword evidence="9" id="KW-1133">Transmembrane helix</keyword>
<evidence type="ECO:0000256" key="6">
    <source>
        <dbReference type="ARBA" id="ARBA00022729"/>
    </source>
</evidence>
<evidence type="ECO:0000256" key="7">
    <source>
        <dbReference type="ARBA" id="ARBA00023139"/>
    </source>
</evidence>
<protein>
    <recommendedName>
        <fullName evidence="10">PBP domain-containing protein</fullName>
    </recommendedName>
</protein>
<dbReference type="InterPro" id="IPR050811">
    <property type="entry name" value="Phosphate_ABC_transporter"/>
</dbReference>
<reference evidence="11 12" key="1">
    <citation type="submission" date="2017-01" db="EMBL/GenBank/DDBJ databases">
        <title>Planococcus faecalis genome complete sequence.</title>
        <authorList>
            <person name="Lee P.C."/>
        </authorList>
    </citation>
    <scope>NUCLEOTIDE SEQUENCE [LARGE SCALE GENOMIC DNA]</scope>
    <source>
        <strain evidence="11 12">AJ003</strain>
    </source>
</reference>
<name>A0ABN4XLB2_9BACL</name>
<evidence type="ECO:0000256" key="9">
    <source>
        <dbReference type="SAM" id="Phobius"/>
    </source>
</evidence>
<dbReference type="Pfam" id="PF12849">
    <property type="entry name" value="PBP_like_2"/>
    <property type="match status" value="1"/>
</dbReference>
<dbReference type="InterPro" id="IPR024370">
    <property type="entry name" value="PBP_domain"/>
</dbReference>
<dbReference type="PANTHER" id="PTHR30570:SF1">
    <property type="entry name" value="PHOSPHATE-BINDING PROTEIN PSTS"/>
    <property type="match status" value="1"/>
</dbReference>
<dbReference type="RefSeq" id="WP_078080384.1">
    <property type="nucleotide sequence ID" value="NZ_CP019401.1"/>
</dbReference>
<feature type="transmembrane region" description="Helical" evidence="9">
    <location>
        <begin position="34"/>
        <end position="54"/>
    </location>
</feature>
<keyword evidence="9" id="KW-0472">Membrane</keyword>
<comment type="similarity">
    <text evidence="3">Belongs to the PstS family.</text>
</comment>
<evidence type="ECO:0000256" key="4">
    <source>
        <dbReference type="ARBA" id="ARBA00011529"/>
    </source>
</evidence>
<feature type="transmembrane region" description="Helical" evidence="9">
    <location>
        <begin position="7"/>
        <end position="28"/>
    </location>
</feature>
<feature type="transmembrane region" description="Helical" evidence="9">
    <location>
        <begin position="66"/>
        <end position="83"/>
    </location>
</feature>
<feature type="domain" description="PBP" evidence="10">
    <location>
        <begin position="127"/>
        <end position="365"/>
    </location>
</feature>
<proteinExistence type="inferred from homology"/>
<evidence type="ECO:0000259" key="10">
    <source>
        <dbReference type="Pfam" id="PF12849"/>
    </source>
</evidence>